<feature type="transmembrane region" description="Helical" evidence="7">
    <location>
        <begin position="201"/>
        <end position="222"/>
    </location>
</feature>
<keyword evidence="5 7" id="KW-0472">Membrane</keyword>
<evidence type="ECO:0000256" key="3">
    <source>
        <dbReference type="ARBA" id="ARBA00022692"/>
    </source>
</evidence>
<dbReference type="PANTHER" id="PTHR43124:SF3">
    <property type="entry name" value="CHLORAMPHENICOL EFFLUX PUMP RV0191"/>
    <property type="match status" value="1"/>
</dbReference>
<dbReference type="AlphaFoldDB" id="A0A2P8D936"/>
<evidence type="ECO:0000256" key="7">
    <source>
        <dbReference type="SAM" id="Phobius"/>
    </source>
</evidence>
<keyword evidence="3 7" id="KW-0812">Transmembrane</keyword>
<feature type="transmembrane region" description="Helical" evidence="7">
    <location>
        <begin position="129"/>
        <end position="150"/>
    </location>
</feature>
<feature type="domain" description="Major facilitator superfamily (MFS) profile" evidence="8">
    <location>
        <begin position="4"/>
        <end position="379"/>
    </location>
</feature>
<name>A0A2P8D936_9ACTN</name>
<feature type="compositionally biased region" description="Basic and acidic residues" evidence="6">
    <location>
        <begin position="392"/>
        <end position="403"/>
    </location>
</feature>
<dbReference type="EMBL" id="PYGA01000016">
    <property type="protein sequence ID" value="PSK93736.1"/>
    <property type="molecule type" value="Genomic_DNA"/>
</dbReference>
<dbReference type="InterPro" id="IPR036259">
    <property type="entry name" value="MFS_trans_sf"/>
</dbReference>
<dbReference type="GO" id="GO:0005886">
    <property type="term" value="C:plasma membrane"/>
    <property type="evidence" value="ECO:0007669"/>
    <property type="project" value="UniProtKB-SubCell"/>
</dbReference>
<feature type="transmembrane region" description="Helical" evidence="7">
    <location>
        <begin position="156"/>
        <end position="180"/>
    </location>
</feature>
<dbReference type="RefSeq" id="WP_106584997.1">
    <property type="nucleotide sequence ID" value="NZ_PYGA01000016.1"/>
</dbReference>
<feature type="transmembrane region" description="Helical" evidence="7">
    <location>
        <begin position="234"/>
        <end position="255"/>
    </location>
</feature>
<dbReference type="PROSITE" id="PS50850">
    <property type="entry name" value="MFS"/>
    <property type="match status" value="1"/>
</dbReference>
<sequence length="403" mass="40320">MPYALLALAIGAFGIGTTEFVTMGILPDVASALGVSIPTAGHLISSYAIGVVIGAPLLTVAATRVPRKTLLLGLMAVFTAGNLASALAPTYEVLLASRVLSGLPHGAFFGVAAVVGAGLVPFDRRARAIALIMSGLTIANIIGVPLGTLAAQQLGWRAAFVIVVAVGLAALAAIAVSVPSQHTAGRAGVRAEMGALGRTQVWLALLTGAVGFGGMFAFYSYITPMMTELSGFAPSSVTLILAVYGLGMTAGNFLGGRLADWRLLPSLYTAIAAMAATLLAMYYAVSVPYLAVPGVFLLALAGSTAVPILQTRLLDVAADAPSLVSSLHHSAFNIANANGAWLGGLVIGAGYGLAAPNLVGAGLAAAGLGLAVAAGTLGRRPAAAPAPVRAAPDADREPVGARH</sequence>
<keyword evidence="10" id="KW-1185">Reference proteome</keyword>
<dbReference type="Proteomes" id="UP000240542">
    <property type="component" value="Unassembled WGS sequence"/>
</dbReference>
<accession>A0A2P8D936</accession>
<dbReference type="InterPro" id="IPR020846">
    <property type="entry name" value="MFS_dom"/>
</dbReference>
<evidence type="ECO:0000313" key="10">
    <source>
        <dbReference type="Proteomes" id="UP000240542"/>
    </source>
</evidence>
<feature type="transmembrane region" description="Helical" evidence="7">
    <location>
        <begin position="70"/>
        <end position="91"/>
    </location>
</feature>
<feature type="transmembrane region" description="Helical" evidence="7">
    <location>
        <begin position="44"/>
        <end position="63"/>
    </location>
</feature>
<feature type="transmembrane region" description="Helical" evidence="7">
    <location>
        <begin position="267"/>
        <end position="285"/>
    </location>
</feature>
<feature type="transmembrane region" description="Helical" evidence="7">
    <location>
        <begin position="330"/>
        <end position="352"/>
    </location>
</feature>
<feature type="transmembrane region" description="Helical" evidence="7">
    <location>
        <begin position="103"/>
        <end position="122"/>
    </location>
</feature>
<protein>
    <submittedName>
        <fullName evidence="9">DHA1 family inner membrane transport protein</fullName>
    </submittedName>
</protein>
<gene>
    <name evidence="9" type="ORF">CLV63_116143</name>
</gene>
<dbReference type="SUPFAM" id="SSF103473">
    <property type="entry name" value="MFS general substrate transporter"/>
    <property type="match status" value="1"/>
</dbReference>
<dbReference type="OrthoDB" id="9814237at2"/>
<comment type="subcellular location">
    <subcellularLocation>
        <location evidence="1">Cell membrane</location>
        <topology evidence="1">Multi-pass membrane protein</topology>
    </subcellularLocation>
</comment>
<dbReference type="Gene3D" id="1.20.1250.20">
    <property type="entry name" value="MFS general substrate transporter like domains"/>
    <property type="match status" value="1"/>
</dbReference>
<dbReference type="InterPro" id="IPR050189">
    <property type="entry name" value="MFS_Efflux_Transporters"/>
</dbReference>
<evidence type="ECO:0000256" key="6">
    <source>
        <dbReference type="SAM" id="MobiDB-lite"/>
    </source>
</evidence>
<dbReference type="InterPro" id="IPR011701">
    <property type="entry name" value="MFS"/>
</dbReference>
<dbReference type="PANTHER" id="PTHR43124">
    <property type="entry name" value="PURINE EFFLUX PUMP PBUE"/>
    <property type="match status" value="1"/>
</dbReference>
<comment type="caution">
    <text evidence="9">The sequence shown here is derived from an EMBL/GenBank/DDBJ whole genome shotgun (WGS) entry which is preliminary data.</text>
</comment>
<feature type="transmembrane region" description="Helical" evidence="7">
    <location>
        <begin position="291"/>
        <end position="309"/>
    </location>
</feature>
<reference evidence="9 10" key="1">
    <citation type="submission" date="2018-03" db="EMBL/GenBank/DDBJ databases">
        <title>Genomic Encyclopedia of Archaeal and Bacterial Type Strains, Phase II (KMG-II): from individual species to whole genera.</title>
        <authorList>
            <person name="Goeker M."/>
        </authorList>
    </citation>
    <scope>NUCLEOTIDE SEQUENCE [LARGE SCALE GENOMIC DNA]</scope>
    <source>
        <strain evidence="9 10">DSM 45312</strain>
    </source>
</reference>
<feature type="transmembrane region" description="Helical" evidence="7">
    <location>
        <begin position="358"/>
        <end position="377"/>
    </location>
</feature>
<evidence type="ECO:0000256" key="1">
    <source>
        <dbReference type="ARBA" id="ARBA00004651"/>
    </source>
</evidence>
<keyword evidence="4 7" id="KW-1133">Transmembrane helix</keyword>
<evidence type="ECO:0000259" key="8">
    <source>
        <dbReference type="PROSITE" id="PS50850"/>
    </source>
</evidence>
<feature type="region of interest" description="Disordered" evidence="6">
    <location>
        <begin position="384"/>
        <end position="403"/>
    </location>
</feature>
<evidence type="ECO:0000256" key="5">
    <source>
        <dbReference type="ARBA" id="ARBA00023136"/>
    </source>
</evidence>
<dbReference type="GO" id="GO:0022857">
    <property type="term" value="F:transmembrane transporter activity"/>
    <property type="evidence" value="ECO:0007669"/>
    <property type="project" value="InterPro"/>
</dbReference>
<dbReference type="CDD" id="cd17324">
    <property type="entry name" value="MFS_NepI_like"/>
    <property type="match status" value="1"/>
</dbReference>
<keyword evidence="2" id="KW-1003">Cell membrane</keyword>
<evidence type="ECO:0000313" key="9">
    <source>
        <dbReference type="EMBL" id="PSK93736.1"/>
    </source>
</evidence>
<evidence type="ECO:0000256" key="4">
    <source>
        <dbReference type="ARBA" id="ARBA00022989"/>
    </source>
</evidence>
<proteinExistence type="predicted"/>
<evidence type="ECO:0000256" key="2">
    <source>
        <dbReference type="ARBA" id="ARBA00022475"/>
    </source>
</evidence>
<dbReference type="Pfam" id="PF07690">
    <property type="entry name" value="MFS_1"/>
    <property type="match status" value="1"/>
</dbReference>
<organism evidence="9 10">
    <name type="scientific">Murinocardiopsis flavida</name>
    <dbReference type="NCBI Taxonomy" id="645275"/>
    <lineage>
        <taxon>Bacteria</taxon>
        <taxon>Bacillati</taxon>
        <taxon>Actinomycetota</taxon>
        <taxon>Actinomycetes</taxon>
        <taxon>Streptosporangiales</taxon>
        <taxon>Nocardiopsidaceae</taxon>
        <taxon>Murinocardiopsis</taxon>
    </lineage>
</organism>